<evidence type="ECO:0000313" key="3">
    <source>
        <dbReference type="Proteomes" id="UP001152607"/>
    </source>
</evidence>
<feature type="compositionally biased region" description="Basic and acidic residues" evidence="1">
    <location>
        <begin position="156"/>
        <end position="165"/>
    </location>
</feature>
<evidence type="ECO:0000313" key="2">
    <source>
        <dbReference type="EMBL" id="CAI6334916.1"/>
    </source>
</evidence>
<sequence length="200" mass="23661">MSPHTGEPLREPIYMDEFGGRHHPPPEPTYQKVPHPRYDYGPERRPRRAQTYRAPPPPSPPSSSSSYSPPPRHHRSRRSPRYAHKATSPEPVDRYQDHHAARRRHTREDDYYSDNRYNRPRRSSHSDSRKPYTPEDRHRRDRRERPPQPKAGTRPTQERKESVWQKEAKDMFKEYAVPVIKAEGGKYISKQIGNFIAKKA</sequence>
<dbReference type="EMBL" id="CAOQHR010000005">
    <property type="protein sequence ID" value="CAI6334916.1"/>
    <property type="molecule type" value="Genomic_DNA"/>
</dbReference>
<dbReference type="OrthoDB" id="3799339at2759"/>
<name>A0A9W4UHD8_9PLEO</name>
<accession>A0A9W4UHD8</accession>
<reference evidence="2" key="1">
    <citation type="submission" date="2023-01" db="EMBL/GenBank/DDBJ databases">
        <authorList>
            <person name="Van Ghelder C."/>
            <person name="Rancurel C."/>
        </authorList>
    </citation>
    <scope>NUCLEOTIDE SEQUENCE</scope>
    <source>
        <strain evidence="2">CNCM I-4278</strain>
    </source>
</reference>
<comment type="caution">
    <text evidence="2">The sequence shown here is derived from an EMBL/GenBank/DDBJ whole genome shotgun (WGS) entry which is preliminary data.</text>
</comment>
<feature type="compositionally biased region" description="Basic and acidic residues" evidence="1">
    <location>
        <begin position="124"/>
        <end position="147"/>
    </location>
</feature>
<keyword evidence="3" id="KW-1185">Reference proteome</keyword>
<dbReference type="AlphaFoldDB" id="A0A9W4UHD8"/>
<organism evidence="2 3">
    <name type="scientific">Periconia digitata</name>
    <dbReference type="NCBI Taxonomy" id="1303443"/>
    <lineage>
        <taxon>Eukaryota</taxon>
        <taxon>Fungi</taxon>
        <taxon>Dikarya</taxon>
        <taxon>Ascomycota</taxon>
        <taxon>Pezizomycotina</taxon>
        <taxon>Dothideomycetes</taxon>
        <taxon>Pleosporomycetidae</taxon>
        <taxon>Pleosporales</taxon>
        <taxon>Massarineae</taxon>
        <taxon>Periconiaceae</taxon>
        <taxon>Periconia</taxon>
    </lineage>
</organism>
<dbReference type="Proteomes" id="UP001152607">
    <property type="component" value="Unassembled WGS sequence"/>
</dbReference>
<protein>
    <submittedName>
        <fullName evidence="2">Uncharacterized protein</fullName>
    </submittedName>
</protein>
<feature type="region of interest" description="Disordered" evidence="1">
    <location>
        <begin position="1"/>
        <end position="165"/>
    </location>
</feature>
<proteinExistence type="predicted"/>
<evidence type="ECO:0000256" key="1">
    <source>
        <dbReference type="SAM" id="MobiDB-lite"/>
    </source>
</evidence>
<feature type="compositionally biased region" description="Basic residues" evidence="1">
    <location>
        <begin position="71"/>
        <end position="84"/>
    </location>
</feature>
<gene>
    <name evidence="2" type="ORF">PDIGIT_LOCUS7989</name>
</gene>